<evidence type="ECO:0008006" key="3">
    <source>
        <dbReference type="Google" id="ProtNLM"/>
    </source>
</evidence>
<evidence type="ECO:0000313" key="1">
    <source>
        <dbReference type="EMBL" id="GAL25490.1"/>
    </source>
</evidence>
<dbReference type="Proteomes" id="UP000029223">
    <property type="component" value="Unassembled WGS sequence"/>
</dbReference>
<accession>A0ABQ0JB82</accession>
<protein>
    <recommendedName>
        <fullName evidence="3">DUF1059 domain-containing protein</fullName>
    </recommendedName>
</protein>
<name>A0ABQ0JB82_9VIBR</name>
<comment type="caution">
    <text evidence="1">The sequence shown here is derived from an EMBL/GenBank/DDBJ whole genome shotgun (WGS) entry which is preliminary data.</text>
</comment>
<dbReference type="EMBL" id="BBMS01000010">
    <property type="protein sequence ID" value="GAL25490.1"/>
    <property type="molecule type" value="Genomic_DNA"/>
</dbReference>
<keyword evidence="2" id="KW-1185">Reference proteome</keyword>
<evidence type="ECO:0000313" key="2">
    <source>
        <dbReference type="Proteomes" id="UP000029223"/>
    </source>
</evidence>
<reference evidence="2" key="1">
    <citation type="submission" date="2014-09" db="EMBL/GenBank/DDBJ databases">
        <title>Vibrio variabilis JCM 19239. (C206) whole genome shotgun sequence.</title>
        <authorList>
            <person name="Sawabe T."/>
            <person name="Meirelles P."/>
            <person name="Nakanishi M."/>
            <person name="Sayaka M."/>
            <person name="Hattori M."/>
            <person name="Ohkuma M."/>
        </authorList>
    </citation>
    <scope>NUCLEOTIDE SEQUENCE [LARGE SCALE GENOMIC DNA]</scope>
    <source>
        <strain evidence="2">JCM 19239</strain>
    </source>
</reference>
<sequence length="90" mass="10089">MKSMTCKQLGGACDLEFQADTFEEIAELSKQHGMEMYQQQEPAHLDAMAKMQELMKDPAAMQFGTTIKSANLTKVKLALLITGRHHAMQM</sequence>
<reference evidence="2" key="2">
    <citation type="submission" date="2014-09" db="EMBL/GenBank/DDBJ databases">
        <authorList>
            <consortium name="NBRP consortium"/>
            <person name="Sawabe T."/>
            <person name="Meirelles P."/>
            <person name="Nakanishi M."/>
            <person name="Sayaka M."/>
            <person name="Hattori M."/>
            <person name="Ohkuma M."/>
        </authorList>
    </citation>
    <scope>NUCLEOTIDE SEQUENCE [LARGE SCALE GENOMIC DNA]</scope>
    <source>
        <strain evidence="2">JCM 19239</strain>
    </source>
</reference>
<organism evidence="1 2">
    <name type="scientific">Vibrio variabilis</name>
    <dbReference type="NCBI Taxonomy" id="990271"/>
    <lineage>
        <taxon>Bacteria</taxon>
        <taxon>Pseudomonadati</taxon>
        <taxon>Pseudomonadota</taxon>
        <taxon>Gammaproteobacteria</taxon>
        <taxon>Vibrionales</taxon>
        <taxon>Vibrionaceae</taxon>
        <taxon>Vibrio</taxon>
    </lineage>
</organism>
<gene>
    <name evidence="1" type="ORF">JCM19239_3764</name>
</gene>
<proteinExistence type="predicted"/>